<organism evidence="16 17">
    <name type="scientific">Dictyobacter vulcani</name>
    <dbReference type="NCBI Taxonomy" id="2607529"/>
    <lineage>
        <taxon>Bacteria</taxon>
        <taxon>Bacillati</taxon>
        <taxon>Chloroflexota</taxon>
        <taxon>Ktedonobacteria</taxon>
        <taxon>Ktedonobacterales</taxon>
        <taxon>Dictyobacteraceae</taxon>
        <taxon>Dictyobacter</taxon>
    </lineage>
</organism>
<evidence type="ECO:0000256" key="6">
    <source>
        <dbReference type="ARBA" id="ARBA00022840"/>
    </source>
</evidence>
<dbReference type="Pfam" id="PF00133">
    <property type="entry name" value="tRNA-synt_1"/>
    <property type="match status" value="1"/>
</dbReference>
<dbReference type="SUPFAM" id="SSF50677">
    <property type="entry name" value="ValRS/IleRS/LeuRS editing domain"/>
    <property type="match status" value="1"/>
</dbReference>
<dbReference type="Gene3D" id="3.40.50.620">
    <property type="entry name" value="HUPs"/>
    <property type="match status" value="2"/>
</dbReference>
<comment type="catalytic activity">
    <reaction evidence="10 12">
        <text>tRNA(Val) + L-valine + ATP = L-valyl-tRNA(Val) + AMP + diphosphate</text>
        <dbReference type="Rhea" id="RHEA:10704"/>
        <dbReference type="Rhea" id="RHEA-COMP:9672"/>
        <dbReference type="Rhea" id="RHEA-COMP:9708"/>
        <dbReference type="ChEBI" id="CHEBI:30616"/>
        <dbReference type="ChEBI" id="CHEBI:33019"/>
        <dbReference type="ChEBI" id="CHEBI:57762"/>
        <dbReference type="ChEBI" id="CHEBI:78442"/>
        <dbReference type="ChEBI" id="CHEBI:78537"/>
        <dbReference type="ChEBI" id="CHEBI:456215"/>
        <dbReference type="EC" id="6.1.1.9"/>
    </reaction>
</comment>
<evidence type="ECO:0000256" key="11">
    <source>
        <dbReference type="ARBA" id="ARBA00060830"/>
    </source>
</evidence>
<comment type="subunit">
    <text evidence="2 12">Monomer.</text>
</comment>
<evidence type="ECO:0000256" key="10">
    <source>
        <dbReference type="ARBA" id="ARBA00047552"/>
    </source>
</evidence>
<dbReference type="InterPro" id="IPR009080">
    <property type="entry name" value="tRNAsynth_Ia_anticodon-bd"/>
</dbReference>
<keyword evidence="6 12" id="KW-0067">ATP-binding</keyword>
<evidence type="ECO:0000256" key="3">
    <source>
        <dbReference type="ARBA" id="ARBA00022490"/>
    </source>
</evidence>
<dbReference type="CDD" id="cd07962">
    <property type="entry name" value="Anticodon_Ia_Val"/>
    <property type="match status" value="1"/>
</dbReference>
<dbReference type="InterPro" id="IPR001412">
    <property type="entry name" value="aa-tRNA-synth_I_CS"/>
</dbReference>
<comment type="caution">
    <text evidence="16">The sequence shown here is derived from an EMBL/GenBank/DDBJ whole genome shotgun (WGS) entry which is preliminary data.</text>
</comment>
<dbReference type="PANTHER" id="PTHR11946">
    <property type="entry name" value="VALYL-TRNA SYNTHETASES"/>
    <property type="match status" value="1"/>
</dbReference>
<dbReference type="PANTHER" id="PTHR11946:SF93">
    <property type="entry name" value="VALINE--TRNA LIGASE, CHLOROPLASTIC_MITOCHONDRIAL 2"/>
    <property type="match status" value="1"/>
</dbReference>
<evidence type="ECO:0000256" key="5">
    <source>
        <dbReference type="ARBA" id="ARBA00022741"/>
    </source>
</evidence>
<keyword evidence="3 12" id="KW-0963">Cytoplasm</keyword>
<dbReference type="Gene3D" id="1.10.730.10">
    <property type="entry name" value="Isoleucyl-tRNA Synthetase, Domain 1"/>
    <property type="match status" value="1"/>
</dbReference>
<evidence type="ECO:0000256" key="2">
    <source>
        <dbReference type="ARBA" id="ARBA00011245"/>
    </source>
</evidence>
<name>A0A5J4KP89_9CHLR</name>
<dbReference type="SUPFAM" id="SSF52374">
    <property type="entry name" value="Nucleotidylyl transferase"/>
    <property type="match status" value="1"/>
</dbReference>
<comment type="domain">
    <text evidence="12">ValRS has two distinct active sites: one for aminoacylation and one for editing. The misactivated threonine is translocated from the active site to the editing site.</text>
</comment>
<dbReference type="InterPro" id="IPR002303">
    <property type="entry name" value="Valyl-tRNA_ligase"/>
</dbReference>
<dbReference type="Gene3D" id="1.10.287.380">
    <property type="entry name" value="Valyl-tRNA synthetase, C-terminal domain"/>
    <property type="match status" value="1"/>
</dbReference>
<dbReference type="SUPFAM" id="SSF47323">
    <property type="entry name" value="Anticodon-binding domain of a subclass of class I aminoacyl-tRNA synthetases"/>
    <property type="match status" value="1"/>
</dbReference>
<feature type="coiled-coil region" evidence="12">
    <location>
        <begin position="850"/>
        <end position="919"/>
    </location>
</feature>
<dbReference type="InterPro" id="IPR037118">
    <property type="entry name" value="Val-tRNA_synth_C_sf"/>
</dbReference>
<dbReference type="SUPFAM" id="SSF46589">
    <property type="entry name" value="tRNA-binding arm"/>
    <property type="match status" value="1"/>
</dbReference>
<dbReference type="GO" id="GO:0005829">
    <property type="term" value="C:cytosol"/>
    <property type="evidence" value="ECO:0007669"/>
    <property type="project" value="TreeGrafter"/>
</dbReference>
<dbReference type="InterPro" id="IPR033705">
    <property type="entry name" value="Anticodon_Ia_Val"/>
</dbReference>
<dbReference type="GO" id="GO:0005524">
    <property type="term" value="F:ATP binding"/>
    <property type="evidence" value="ECO:0007669"/>
    <property type="project" value="UniProtKB-UniRule"/>
</dbReference>
<keyword evidence="9 12" id="KW-0030">Aminoacyl-tRNA synthetase</keyword>
<comment type="subcellular location">
    <subcellularLocation>
        <location evidence="1 12">Cytoplasm</location>
    </subcellularLocation>
</comment>
<dbReference type="Pfam" id="PF10458">
    <property type="entry name" value="Val_tRNA-synt_C"/>
    <property type="match status" value="1"/>
</dbReference>
<dbReference type="EMBL" id="BKZW01000001">
    <property type="protein sequence ID" value="GER88247.1"/>
    <property type="molecule type" value="Genomic_DNA"/>
</dbReference>
<feature type="binding site" evidence="12">
    <location>
        <position position="557"/>
    </location>
    <ligand>
        <name>ATP</name>
        <dbReference type="ChEBI" id="CHEBI:30616"/>
    </ligand>
</feature>
<keyword evidence="8 12" id="KW-0175">Coiled coil</keyword>
<evidence type="ECO:0000256" key="9">
    <source>
        <dbReference type="ARBA" id="ARBA00023146"/>
    </source>
</evidence>
<dbReference type="GO" id="GO:0006438">
    <property type="term" value="P:valyl-tRNA aminoacylation"/>
    <property type="evidence" value="ECO:0007669"/>
    <property type="project" value="UniProtKB-UniRule"/>
</dbReference>
<comment type="function">
    <text evidence="12">Catalyzes the attachment of valine to tRNA(Val). As ValRS can inadvertently accommodate and process structurally similar amino acids such as threonine, to avoid such errors, it has a 'posttransfer' editing activity that hydrolyzes mischarged Thr-tRNA(Val) in a tRNA-dependent manner.</text>
</comment>
<dbReference type="InterPro" id="IPR019499">
    <property type="entry name" value="Val-tRNA_synth_tRNA-bd"/>
</dbReference>
<evidence type="ECO:0000259" key="14">
    <source>
        <dbReference type="Pfam" id="PF08264"/>
    </source>
</evidence>
<evidence type="ECO:0000313" key="17">
    <source>
        <dbReference type="Proteomes" id="UP000326912"/>
    </source>
</evidence>
<dbReference type="EC" id="6.1.1.9" evidence="12"/>
<proteinExistence type="inferred from homology"/>
<dbReference type="CDD" id="cd00817">
    <property type="entry name" value="ValRS_core"/>
    <property type="match status" value="1"/>
</dbReference>
<keyword evidence="4 12" id="KW-0436">Ligase</keyword>
<dbReference type="InterPro" id="IPR009008">
    <property type="entry name" value="Val/Leu/Ile-tRNA-synth_edit"/>
</dbReference>
<feature type="domain" description="Valyl-tRNA synthetase tRNA-binding arm" evidence="15">
    <location>
        <begin position="852"/>
        <end position="916"/>
    </location>
</feature>
<protein>
    <recommendedName>
        <fullName evidence="12">Valine--tRNA ligase</fullName>
        <ecNumber evidence="12">6.1.1.9</ecNumber>
    </recommendedName>
    <alternativeName>
        <fullName evidence="12">Valyl-tRNA synthetase</fullName>
        <shortName evidence="12">ValRS</shortName>
    </alternativeName>
</protein>
<reference evidence="16 17" key="1">
    <citation type="submission" date="2019-10" db="EMBL/GenBank/DDBJ databases">
        <title>Dictyobacter vulcani sp. nov., within the class Ktedonobacteria, isolated from soil of volcanic Mt. Zao.</title>
        <authorList>
            <person name="Zheng Y."/>
            <person name="Wang C.M."/>
            <person name="Sakai Y."/>
            <person name="Abe K."/>
            <person name="Yokota A."/>
            <person name="Yabe S."/>
        </authorList>
    </citation>
    <scope>NUCLEOTIDE SEQUENCE [LARGE SCALE GENOMIC DNA]</scope>
    <source>
        <strain evidence="16 17">W12</strain>
    </source>
</reference>
<dbReference type="InterPro" id="IPR002300">
    <property type="entry name" value="aa-tRNA-synth_Ia"/>
</dbReference>
<evidence type="ECO:0000313" key="16">
    <source>
        <dbReference type="EMBL" id="GER88247.1"/>
    </source>
</evidence>
<dbReference type="Proteomes" id="UP000326912">
    <property type="component" value="Unassembled WGS sequence"/>
</dbReference>
<dbReference type="GO" id="GO:0002161">
    <property type="term" value="F:aminoacyl-tRNA deacylase activity"/>
    <property type="evidence" value="ECO:0007669"/>
    <property type="project" value="InterPro"/>
</dbReference>
<evidence type="ECO:0000256" key="8">
    <source>
        <dbReference type="ARBA" id="ARBA00023054"/>
    </source>
</evidence>
<dbReference type="FunFam" id="3.40.50.620:FF:000032">
    <property type="entry name" value="Valine--tRNA ligase"/>
    <property type="match status" value="1"/>
</dbReference>
<accession>A0A5J4KP89</accession>
<dbReference type="FunFam" id="1.10.730.10:FF:000014">
    <property type="entry name" value="Valine--tRNA ligase"/>
    <property type="match status" value="1"/>
</dbReference>
<dbReference type="InterPro" id="IPR014729">
    <property type="entry name" value="Rossmann-like_a/b/a_fold"/>
</dbReference>
<dbReference type="FunFam" id="1.10.287.380:FF:000001">
    <property type="entry name" value="Valine--tRNA ligase"/>
    <property type="match status" value="1"/>
</dbReference>
<dbReference type="InterPro" id="IPR013155">
    <property type="entry name" value="M/V/L/I-tRNA-synth_anticd-bd"/>
</dbReference>
<keyword evidence="5 12" id="KW-0547">Nucleotide-binding</keyword>
<dbReference type="Gene3D" id="3.90.740.10">
    <property type="entry name" value="Valyl/Leucyl/Isoleucyl-tRNA synthetase, editing domain"/>
    <property type="match status" value="1"/>
</dbReference>
<keyword evidence="17" id="KW-1185">Reference proteome</keyword>
<dbReference type="NCBIfam" id="NF004349">
    <property type="entry name" value="PRK05729.1"/>
    <property type="match status" value="1"/>
</dbReference>
<dbReference type="PROSITE" id="PS00178">
    <property type="entry name" value="AA_TRNA_LIGASE_I"/>
    <property type="match status" value="1"/>
</dbReference>
<dbReference type="FunFam" id="3.40.50.620:FF:000098">
    <property type="entry name" value="Valine--tRNA ligase"/>
    <property type="match status" value="1"/>
</dbReference>
<feature type="short sequence motif" description="'HIGH' region" evidence="12">
    <location>
        <begin position="68"/>
        <end position="78"/>
    </location>
</feature>
<sequence length="919" mass="105049">MRYEEVDMIEQEKNIETSSPITDVAALPKAYEPQAVEARWYRFWEEGDYFKPRPNPARKPFVISMPPPNVTGALHLGHAITSTIEDIMIRYHRMQGDETLWVPGEDHAGIATQTVVERLLAQEGTDRHHIGREAFVERVWQWVDQYKSRIQNQHRRLGASCDWSRERFTLDEGLSKAVREVFVRLYEEGLVYRGERIINWCPVCMSAISDLEVNHVNTPGKLTYVRYPLKALDGKAHGNEEYITVATTRPETILGDTAIAVNPHDPRFKDIVGRTAIVPVVNREIPIVGDEAVETGFGTGAVKVTPAHDPVDFEIGVRHDLPRVQVIGFDAKMTMDAGPYAGQDRYEARKNLVADLEKLGLIVKVEDYTVPLGRCQRSDTVIEPLISKQWFVKMTPLATPALNAVKYGQIKIVPERFNKTYFDWLENIHDWCISRQLWWGHRIPVWYCDACGQMTVSREDITTCPHCESSELRQDEDVLDTWFSSWLWPFSTLGWPDNTPDLQRYYPTAVMETGYDIIFFWVARMVMSGIHFMGNAPFSTIYLHGLVRDARGEKMSKSKGNVIDPLEVMDKFGTDALRFTLATSSTPGNDMKLIDERIIGNRNFANKIWNASRFVLMTTADIKGGVPAIEDLTPRTLADRWILNRFERLTKNATRLIEEFQFGEAGRQINDFFWSDYCDWYVEIAKVQMQGDEQARQSTAAILRAVLDQSLRLLHPFMPFVTEEVWQYLYQFSEPDKAAWPASALIVAPWPQYNEAFVDEEAEQHFSLVQQVITLIRDARNQMNVEPARRIPAIMSVGNHVSMFTEQTPLIEFLARTEKPQLHSALAQKPEQGMSLLAGAVEIYLPLAGLLDIGKELERLDKEIAQATQEAARLQGKLSNQNFVTRAKPDVVEKEREKLSAQEERITKLQARRAELASI</sequence>
<evidence type="ECO:0000259" key="13">
    <source>
        <dbReference type="Pfam" id="PF00133"/>
    </source>
</evidence>
<dbReference type="PRINTS" id="PR00986">
    <property type="entry name" value="TRNASYNTHVAL"/>
</dbReference>
<evidence type="ECO:0000256" key="1">
    <source>
        <dbReference type="ARBA" id="ARBA00004496"/>
    </source>
</evidence>
<dbReference type="NCBIfam" id="TIGR00422">
    <property type="entry name" value="valS"/>
    <property type="match status" value="1"/>
</dbReference>
<evidence type="ECO:0000256" key="4">
    <source>
        <dbReference type="ARBA" id="ARBA00022598"/>
    </source>
</evidence>
<feature type="domain" description="Aminoacyl-tRNA synthetase class Ia" evidence="13">
    <location>
        <begin position="40"/>
        <end position="593"/>
    </location>
</feature>
<evidence type="ECO:0000259" key="15">
    <source>
        <dbReference type="Pfam" id="PF10458"/>
    </source>
</evidence>
<dbReference type="GO" id="GO:0004832">
    <property type="term" value="F:valine-tRNA ligase activity"/>
    <property type="evidence" value="ECO:0007669"/>
    <property type="project" value="UniProtKB-UniRule"/>
</dbReference>
<evidence type="ECO:0000256" key="12">
    <source>
        <dbReference type="HAMAP-Rule" id="MF_02004"/>
    </source>
</evidence>
<dbReference type="InterPro" id="IPR010978">
    <property type="entry name" value="tRNA-bd_arm"/>
</dbReference>
<evidence type="ECO:0000256" key="7">
    <source>
        <dbReference type="ARBA" id="ARBA00022917"/>
    </source>
</evidence>
<feature type="short sequence motif" description="'KMSKS' region" evidence="12">
    <location>
        <begin position="554"/>
        <end position="558"/>
    </location>
</feature>
<dbReference type="Pfam" id="PF08264">
    <property type="entry name" value="Anticodon_1"/>
    <property type="match status" value="1"/>
</dbReference>
<dbReference type="AlphaFoldDB" id="A0A5J4KP89"/>
<keyword evidence="7 12" id="KW-0648">Protein biosynthesis</keyword>
<comment type="domain">
    <text evidence="12">The C-terminal coiled-coil domain is crucial for aminoacylation activity.</text>
</comment>
<comment type="similarity">
    <text evidence="11 12">Belongs to the class-I aminoacyl-tRNA synthetase family. ValS type 1 subfamily.</text>
</comment>
<gene>
    <name evidence="12 16" type="primary">valS</name>
    <name evidence="16" type="ORF">KDW_24090</name>
</gene>
<dbReference type="HAMAP" id="MF_02004">
    <property type="entry name" value="Val_tRNA_synth_type1"/>
    <property type="match status" value="1"/>
</dbReference>
<feature type="domain" description="Methionyl/Valyl/Leucyl/Isoleucyl-tRNA synthetase anticodon-binding" evidence="14">
    <location>
        <begin position="639"/>
        <end position="790"/>
    </location>
</feature>